<dbReference type="WBParaSite" id="SVE_0139800.1">
    <property type="protein sequence ID" value="SVE_0139800.1"/>
    <property type="gene ID" value="SVE_0139800"/>
</dbReference>
<feature type="compositionally biased region" description="Basic and acidic residues" evidence="2">
    <location>
        <begin position="20"/>
        <end position="29"/>
    </location>
</feature>
<feature type="region of interest" description="Disordered" evidence="2">
    <location>
        <begin position="3514"/>
        <end position="3541"/>
    </location>
</feature>
<feature type="compositionally biased region" description="Polar residues" evidence="2">
    <location>
        <begin position="3604"/>
        <end position="3626"/>
    </location>
</feature>
<dbReference type="Pfam" id="PF00595">
    <property type="entry name" value="PDZ"/>
    <property type="match status" value="1"/>
</dbReference>
<feature type="region of interest" description="Disordered" evidence="2">
    <location>
        <begin position="7213"/>
        <end position="7239"/>
    </location>
</feature>
<feature type="domain" description="C2" evidence="3">
    <location>
        <begin position="7285"/>
        <end position="7409"/>
    </location>
</feature>
<dbReference type="InterPro" id="IPR001478">
    <property type="entry name" value="PDZ"/>
</dbReference>
<name>A0A0K0EXZ1_STRVS</name>
<feature type="compositionally biased region" description="Basic and acidic residues" evidence="2">
    <location>
        <begin position="1224"/>
        <end position="1235"/>
    </location>
</feature>
<evidence type="ECO:0000259" key="3">
    <source>
        <dbReference type="PROSITE" id="PS50004"/>
    </source>
</evidence>
<feature type="region of interest" description="Disordered" evidence="2">
    <location>
        <begin position="5734"/>
        <end position="5777"/>
    </location>
</feature>
<feature type="region of interest" description="Disordered" evidence="2">
    <location>
        <begin position="1146"/>
        <end position="1235"/>
    </location>
</feature>
<evidence type="ECO:0000256" key="1">
    <source>
        <dbReference type="SAM" id="Coils"/>
    </source>
</evidence>
<feature type="region of interest" description="Disordered" evidence="2">
    <location>
        <begin position="6922"/>
        <end position="6955"/>
    </location>
</feature>
<dbReference type="InterPro" id="IPR035892">
    <property type="entry name" value="C2_domain_sf"/>
</dbReference>
<feature type="region of interest" description="Disordered" evidence="2">
    <location>
        <begin position="4510"/>
        <end position="4533"/>
    </location>
</feature>
<accession>A0A0K0EXZ1</accession>
<feature type="region of interest" description="Disordered" evidence="2">
    <location>
        <begin position="2663"/>
        <end position="2702"/>
    </location>
</feature>
<feature type="compositionally biased region" description="Polar residues" evidence="2">
    <location>
        <begin position="1172"/>
        <end position="1189"/>
    </location>
</feature>
<feature type="compositionally biased region" description="Low complexity" evidence="2">
    <location>
        <begin position="34"/>
        <end position="44"/>
    </location>
</feature>
<evidence type="ECO:0000313" key="5">
    <source>
        <dbReference type="Proteomes" id="UP000035680"/>
    </source>
</evidence>
<dbReference type="SMART" id="SM00239">
    <property type="entry name" value="C2"/>
    <property type="match status" value="1"/>
</dbReference>
<dbReference type="GO" id="GO:0006887">
    <property type="term" value="P:exocytosis"/>
    <property type="evidence" value="ECO:0007669"/>
    <property type="project" value="TreeGrafter"/>
</dbReference>
<dbReference type="SUPFAM" id="SSF50156">
    <property type="entry name" value="PDZ domain-like"/>
    <property type="match status" value="1"/>
</dbReference>
<feature type="domain" description="PDZ" evidence="4">
    <location>
        <begin position="7084"/>
        <end position="7175"/>
    </location>
</feature>
<feature type="region of interest" description="Disordered" evidence="2">
    <location>
        <begin position="3603"/>
        <end position="3626"/>
    </location>
</feature>
<feature type="compositionally biased region" description="Polar residues" evidence="2">
    <location>
        <begin position="6939"/>
        <end position="6955"/>
    </location>
</feature>
<feature type="compositionally biased region" description="Basic and acidic residues" evidence="2">
    <location>
        <begin position="1205"/>
        <end position="1215"/>
    </location>
</feature>
<dbReference type="SMART" id="SM00228">
    <property type="entry name" value="PDZ"/>
    <property type="match status" value="1"/>
</dbReference>
<feature type="compositionally biased region" description="Polar residues" evidence="2">
    <location>
        <begin position="4073"/>
        <end position="4085"/>
    </location>
</feature>
<dbReference type="InterPro" id="IPR000008">
    <property type="entry name" value="C2_dom"/>
</dbReference>
<dbReference type="InterPro" id="IPR036034">
    <property type="entry name" value="PDZ_sf"/>
</dbReference>
<feature type="region of interest" description="Disordered" evidence="2">
    <location>
        <begin position="751"/>
        <end position="770"/>
    </location>
</feature>
<evidence type="ECO:0000256" key="2">
    <source>
        <dbReference type="SAM" id="MobiDB-lite"/>
    </source>
</evidence>
<sequence length="7466" mass="856019">MSSWFSSYLNSYSKNSCETSENKNNEKKISFQNDTPLSSSLPNDLSTSSWLTSEKFQTCVGDLDPEQQKHIKSVLEKAQKSAKDARIIITPELLRRSSFLLKNDNVEDGEVSGNEITTVDNETDFLEMEDIPDAISISLGTAYSSLSNSIDHLNTLSNEYVDLNEDIGINESISKGTSSRGIYFNASDDKMKNETIYKEIASVTSTIYNWIQNLNTEDCKETKTFKQRHEKIYNDPNFTNEINANINSGTNNSNIEENNSIMKLSKSSISQANSPNINFSSIDIFCTNIVNNICQEAFKEVQNNKLYFSTNNKKKERNCLELNSISTKNIDEFCTSLVNNILLSVMNVIVIDDKKNKNDNKVRTYSLANNIPFLSDESLMEKVEDLKISKKEVYEKNSTSYFEYKTNCNNEGIIDNVDKSFDTSREYLIYNSINRCNTSEDDIKIFKTPKSENILIKKSEKNERVNEQNINNLMENKKIELEKTPSSLSSQDSFEEKVFDISDIREELNIYLNKEDKDLPNLEDPSSSGSYESFFSKVSPYTIQLQKFDTIIEEKSEECSECYSQTCPEHNPFSLSRQNLSELYVIESPDLEKIELYKNKMNDEQTPMPYFDKCSPTFLNNDNKIPAYFAALSQFKNKQNLYSDSFDSKKYFYEKELSYDNYNGKLSATCDDDSTKYVNKTKESTEEDANTNINDEKGELEELSWKSSTNKTPISRGESFSISELKTLEKSEELSEGDYCDDSNYEICTNSSISDDDKDQTSAKESSDSLSDEKFIDLGERKVTNLFSGKKKPFSFTNGYFLKSFSQDTNNRSLSIKCLSFSEPYDLDIIADDETSDVQDNEKSNIYGDPKISRSLYEFNYSSINFSNTNQKKFYNKNSHSSGGRTSDNDCFGGINESDKQNINKANIPFNDKYYIKTNLKKDIFINQKQLLSTTNNIFINAQQKDINYHKNMIVNGETTNEDNNDILINYVLTNDKNIQQSITEMKEYLLNLSKKLETNININTFDDDYSSDVGEVSSEKDDSIYEINKIERRQIVKQLSNYFELLSDDLNKTIDNDEIKNKNIFEGVTTIYDNIYKKLDESVDGSKNEIKNEVKSICEAPLTVNMGIYKIDLINYHKNLEKVFDSLDKSIDQFNLDKVSRLSTLNEVSSEEETSDEVKSNIHIEKKMSPLTESSGSTSGADTESMTSDLYFDNESNIEDYEKDNDNGSEKETSFEEPSSEELTSKLSDDGDEPKKVKHYIVRAVTRKSSTTISGGEDVAASSFESFIDKTTPTEKDISHSEENIFNKEVQDYEVDNRGKKIQEDSYIISQPDFVNEFSLENQPSSSPTRTLETNVASFFPGSSIDNSFPSKDNLNNRSQLSFSLKSSQQSTLNFRSISDDTGSLYNNLMNEKDFQNIECDTKKEFKTSMTNNYTKYNITKNNDEKICNILKIFVKNVSEVENINSTDELTNTKNKSFSLHCLNMDEIGEKIPNEQSRLIKYNDISIIDRPKLTDIKHLTKLSRERAYDQAIVRYFTKCKQETPTDEISSPKYSSQQSLSSLMKFDNKKIDNSEKLSGYDAYESITKGQKRCSVDIQKDTNLVRLPKKEEKHLEFTKEYLKHIEYIKNMYEIPFGSKVIDDNGKEKHNKTFSQPSLSKESDNTSEMKFSINNKFVSYEPSFEKSCADSTLDDTNEFASPVCEFKIIDFLTTQHMVKENQWTDENISCIKLIDKCSQELKVQFVIPYFYCMKISEHINITRYSNEDFNRSIKNNYDKNLLKILSCDNLSYKSSSTSGADGPGTSFDSSSDQFYFVNDTKYVEKEFPIKKNVLETDEKYMEYQITEEKSVHIESINKRALEFNNKHFTEEPVIHRDQISLSRKKGLINLESESSSTSGAGENGASFDSSFDQSYLANISSYVQRDSTTEGFVLEIHEILVEDQLTKKDVSHIEYTNMKARESEKVDFACVIVTGNEQKALLERQQSGYYDDGSSSTSGADDPESSFDSSFDQSMAMDISNYVKKELPNEQSELETREFHYRKEFTNERAEESEIKDFVHEKVVPDDQKLLFKKKVAFYSENASSSTSGPDGSEFSFDYSFDQSHSINVLSYVRSESPFVKLGLEIPKKSDEYQLTEEELANAEYIKKIAEESEKKDFIADKTDNHNQSMMLEKEISIDSKDESPTISVVDDPRTSFESSFYKVYVKSIPNNVRKESAVIESVFEIQERSTEYQLSNEEVAHIENINKIPKEYKNHDLISKQIITNDNNILHDDDVSIYSSNSLSSISGADGHCVSFYSSFDQSNVVDIPIYLRTRSQIKESMIKKSIKTQSEKINRQSNIESIFDVEYSRNITQQSKNTVFSTKPTCYDDSAHESSGNQNLTQSSIEEYHLNKNKYPSIIEDYVDNYFVDFQMVYSANQLVENGISLVRNIKNTTNIYEEIECNITEIIRTNYQMHINEKNYSLTKNKFLDDQCKNTHKVFDLQKVSGQDIVSLSLKTSKTFDNISRKSSGTSGADSLIDSFNLYYDQPYSKSVSFYNEKNLPKKETSIEDKILDIKNKLAESQLKKEPAQIKCTRVIEEETNFENKLQDSFIVHEENIFKHFSYNSSETFGANEIKLIFKSSTDQPCPIKTSLQKKNNSPIIKNSHHEFVNDIEQEQKVYQSSEEELANIEYIRKMAEESEVANQVPSSFITQEQDISPEEDKSRHSSYNSSETSGADAFKSSFDSSFDQPYSSEIPTYIRDKTPIVEKTTEEIAHELKKAKHVRKMAEESEVANQVPSSFITQEQDISPEEDKSRHSSYNSSETSGADAFKSSFDSSFDQSNVIEVPPYFKENSPIEEKSVREIEDKQVEYQLTEEELAHIEYIKKIPAEHIIDVQIPILFAAEKQDIGDVCSSLYSSNDNSMQVDFLSFYNKDFFNEKLAIVKNCINSQEKGKQNEISITYLDEVYSDCKLSGEKSILLNQEKFNDKANILGVSINKYIDGLDNSAMNFSNNSSTSDYDQNINLYDYEKDSPILRSFSDDEQSNVYDFNEALQNVPSQPINVFYESEETKLGILDSQNKNTSIEPFFYIEKQLNDTITSCFIVGSEYRMIEEEITCSNYFYKEPENIFVEITIRGLSALNQQMELAKDSNSVINKFVNYQIMEEEIWYTDNFRKINGNCVVERILPQYASIYVEKEFSKIIEKDKQNIYQLSVEESAHIKYINEITEEVETREVLSSLGLKKLDTLPEEDISDQGSYAHPEISVADIKKSSHDNSTNISYPKPSQYNKKESCEFKKPKIDLQKEYVNYQLTKEELAHIEYVMKIAGQCEVANQVPSSFIAQEQDIPKKNEKFEHSSFNSSETSGADALKSSFDSSFDQSNVIEVPPYFKENSPIEEKSVREIEDKQVEYQLTEEELAHIEHVRKMAEESEVANQVPSSFMVYEKDILTEEDKFEHSSYKFSETSGADDIGFFFDSSFDYSRSFEISTRVKRESRVEEMTFKVEENNSQSELDEYQLTKEELEHIEYINKMAAEFDHNCQISDQFFAQRQETLSEEGASKLPCPNSSDTSGPDLSKSSFDSSFDQTQIMEIPISVNIVPHTSLIDTNDDQKSSLTKSKDSFNTETSVYNRCTNEIPYEESHNFKLSSQRSTPSRLISQDNPFNNDYSSTIYEEPDDLYGDYRNSQDNNNINQQYTTKRGSFDSQTKSRYCNYGIPHSYNKQPRLKKMNRRSMETKVSLNREYPRNKIFNDDNSNFFNVQKRSSSIDLACHRRSTANRGKRSKFNDNSIQLNNINGFERCEHRSYNTCTVDLTNINFLVRLNFYALKLSGEIAEKAGADLICYIKNQNNPRVRYFRNENTSYLQDDSIDSAETVEYNEEDRVLSDKEIKNVETSKTSGNESGIKSSPFSINVKSFFNSTKSYLSLNKKNQAPSTPMLRLPSFSRSISPESTYGINQQGTPSRKNSDIINFIRRTSYSSTTFEPPIQLPDDALEGLTEDEVNHISSVIKNANNSIVKSPRPSIQYDELNMEHLNKEEREHVKNVIRKASEIGKHFNSKNYDSINQPINNVFPLTDEELEHIQKIQKLAEMDEAMSASTMSAFNVNKWNSISYSKDNSQVTSNSNELSGEERKHSAVKVQMPNGLKSTSISYNNSLELTQEELEHIDKINQMAEQDAAMNTFYGRTSLDNNQPKEYDNELTEEELEHIRRVNEMAMRDIDNDSQFTNKASDTLGEGENNLYGIQESSLETCEETDSANEVLADDKLYDIERINKHLVGEYQLTEEEIKHIKRIQELAEQENTSSNENIQFVQKEVSINKGKEDLSLTEEELEHIRMIQRMADEDERKTLFKTADKPSPTKNINNELTEEEIKHIRNVQAKILKEEQRSLLTSKQIVPEVHQLTDEEIVHIRKIQEMAEMDELASYQQRLHDKTKEFDICYFENDRNSSKNILQSELINNYQKDDIFKTMYSTTSSKNIIIDNEKMSVDSDYNSYVNGNQMPSSNNYNISLPSDFIGPLKLQQYKSVDSSSTLESVSSSSYKKEYNFINERNDKSSSSKFTSTDTGNFSDYSDDSNHYNKKYSDMTKMSKILIPLNDITKTSKLKRSRSVDCLVLLESEEYSGLSSSLQTRYSLPLNLLPNNIKEYYENTQETKEIFAQIQKLNEPEYINKILDVEEEYQPRNIILNRRKKSICGFEDKDHLIEWFTDKNNKIIHLKMSHDDKKYMDYSSTSILSKENAKKDIFEIDSSKGDGYKKGDIKISTNSLLTPVNEDKFNGGKNSFIECKEIEKSTDAERQQSLYTYHLDFNSSNPLQQINYKNLSPIPGNTNNTSTFYRAAESGVNEQIRQTFSSYNQPSSISSDHTYHSKDITSKHNILPITPPSNNISLLDQHHQLTHKNNSRINSENSNIIKSGNVVVENSNISQTFYSPFISYSQLTNNSYIDNSSIGKKNSSFTTCEENQYTSNFDKLPLSSTYISNDKESSILSIGIPSISQHQVSNITNEVFESNLTNTKLSNDNIVGYSGSEKFGGVVSSEEKIIEESIFSKHKISMFKSSNSGFSRFGSLGRLANAAISSAQKAGEQLTAVANNAVAQATSMDNITSLGQSTHQQKQSPQTTSSTTSSRKRSQSAFDISQGMEQKEGSMSTNYISSAIPTNIPNPIELPPGLEDLSDEERRKILAVLMEAENINDTGFNTYSQQQQQPQQIIVEKKEDINKMVQEKMDINNEYINNDIKPPLPEVKNTYSVNLSNDNNKFIDNQMYSKSSPINVKETNNDITKSIPKIEDGEYLQSQLTNMSNKEKESFSQVDNNIIINENGKNINISSHANPLNERNELNFKDEYHSVKDKNIVNDMMYKDRVNIILSNDDNIKNNSISDNCYVDNVSQYQSTTFQQHNLSQQTPPIYDCISSSYTYDNDIPSNVSPQNEFCEDSSIKQFENIEKDVYNSISPIKRNSVNLILSSNEKNSDICKVDGVELSGEIPYSSYDDSDDLDNIKLENVYTMKKPRMWTTVFTDETDSEDGLNENNSNDGMSNSINLIRKNDDWLMEDSSCQPTASDSKNRMTSLTMMGNSDEGYEIEMDDPLSQEMIITNSHNVTSSNYGQNHLDSNKMHIAKETPPVILVTSVKDDQHTHRYEDSSEGETSPSSDEDDYPDHVIEVPTIAPSSMNYEDVTESEKKTALEKELIQQIQSFGEVANDEFDVQWKSENEISNTKANDTLKDQKLQDGIINKSQTINRTNPFIDNSKFNDFTANDASTAYDDDISTNDVVPTIIVKSSKGKTSNKEENKNKSVPLPVPILRPGPVYTIPENTDEDSSTNTEGKYIAHKIERKPLRVSLNELDKFQIKKNNNQVNKKAYIEDGGILAQKEDYVSNDNMIDNGKIYSNGISKQENINSKQSPIQSSRKSPSLSTESCITEYAEQTNRRLKELEERLENKTIKDIETVKKQLDQLLQQGNMVKYDKGVINDITDGASVYDSRGLKYKRNDEKCYDNEYSQEGHQNLDYPNLFPKLLNNVTEKDIIEASILNDIDNSFVKLKRSPAMILTSEDQISSRTSQSIEKPQGPKSDDETISQHIASSEIGRRKLPSLPIQHQGLSQQRYPIPSLYYSSSNSNIPSTPSSIDIPKDFTLTFEDLAKFSLHPSGQTYQQLDNNKWKTLPGTFKLSNILNDSVAKISQDNYAISTKVGLNNASKLLFTKEPIIHPGASFKKSTPTQQQMFMMPSTLQAKKLSQPDILYDNSNKLSGTLPLKLSAEKIPIQHSMLTQPIEKQHKMCDIMARVAFKKELKEKLAKRLLSNDKTEIEANQRNYKINKMYTTGIVTEIRPSELNLIPDTIKSDLPEEITRNARVTKCKDFIDNIDTFGSLKSSFDEFDQKMKKLYNYSVSISSTLPSYHQSTNNDLSKSILSSTKLHQHSNTTPTTNNNIISSSKSVACQCDHPSSTPLVIKTTTDTLTLPVYQKNINKTSDIKKHRDYIKENESYLINKTFNKNQSSEIYGTKNSNAECQTDVSWLLLQNKQNTKDHQHFRSIPNIPQCDDDFNNIYDSKTELLRFSRNEINYDNMRKYYNPNLPLTSTVQLNSRESDYYSPRGYINRFGNLNSQKMYSSLGTLNIGGSSGEEDLEFKRIDALNEIAKRKEKLNTLRRIKDTISGGSNYDINRSLQHLSLNRYHEQLYKTDYSSTVPHYSSMPMLSDDARFYGINSDTNSLLRDAIKNPYSTLGRCYRDHHLSKDNNIYKYNYHSSLPRSYGLHTSYDNQRTNILGYQESSSSTNQFRNNRDYINRPYLSKSVYDLNTTYQMREENDYGCLYDRQSYDNRRDMLNKNLSRSYGGLLDPYITPYNSNIYRHHNHLNNTLHHKKEEMESEMLSEYANYLNKHYMSGGNNVDNYLMDDSISLNQGQIPETDLVYDNQNIVLPYYDNNMSSIKTNIPMDTFQNYYQSSTLPSQVYSRKETNYGARPFNRVGEYGNGFRNNNNLHDQQQNNESFNIGRSNSYQSNDYHYNFNKSLPHNNEASLTDEINSRLKEDPLSKIYATIGQKTYNRNLLNNFNNQQSINRNDYSNNYSQKLLFKQSPYLETSNSYNSYGNNYDTKNQYSSYNSTPRKTLSFFNISMPEDLPIKKRFRDIPIKRILLTRKYKNSNFFNDTGIRITGGKKLDDGNLGAFITAINKNHCYETLGQIQEGDRVLAINDINLSNKSYEEVERILNNTKGEFEIIIQQGCKKNDLSEDGIHFSGNEKMYDDVPGDINGIFRKPLKSTLKKSSTRSNNRQVYYEDSTPDSGFDGKIKEAPPIPAHRHEVHNPHYDMNNCNYGRKNDYNFSPQRLTKSLNNSNGYLQVALAYDLPQNLLFVTVIAARNLKVKSTYDSIVLPNPFVKIYLLPNRKVSRKRRTKYIPNTSDPVWNQTVEYHVPYERLSTQWLEFTVWDYDKYSDSLSLGQVIIALSDSQIFDNQPRWYPLHSSREESSLLISNNILLPSPYNQSFSKNLNKPSFIKGNTYHYNPNYLDINYPAIC</sequence>
<dbReference type="PROSITE" id="PS50106">
    <property type="entry name" value="PDZ"/>
    <property type="match status" value="1"/>
</dbReference>
<keyword evidence="1" id="KW-0175">Coiled coil</keyword>
<feature type="compositionally biased region" description="Polar residues" evidence="2">
    <location>
        <begin position="6004"/>
        <end position="6016"/>
    </location>
</feature>
<feature type="region of interest" description="Disordered" evidence="2">
    <location>
        <begin position="4073"/>
        <end position="4094"/>
    </location>
</feature>
<dbReference type="SUPFAM" id="SSF49562">
    <property type="entry name" value="C2 domain (Calcium/lipid-binding domain, CaLB)"/>
    <property type="match status" value="1"/>
</dbReference>
<evidence type="ECO:0000313" key="6">
    <source>
        <dbReference type="WBParaSite" id="SVE_0139800.1"/>
    </source>
</evidence>
<dbReference type="Pfam" id="PF00168">
    <property type="entry name" value="C2"/>
    <property type="match status" value="1"/>
</dbReference>
<protein>
    <submittedName>
        <fullName evidence="6">GRIP domain-containing protein</fullName>
    </submittedName>
</protein>
<feature type="compositionally biased region" description="Polar residues" evidence="2">
    <location>
        <begin position="2753"/>
        <end position="2767"/>
    </location>
</feature>
<feature type="region of interest" description="Disordered" evidence="2">
    <location>
        <begin position="6004"/>
        <end position="6028"/>
    </location>
</feature>
<proteinExistence type="predicted"/>
<dbReference type="PROSITE" id="PS50004">
    <property type="entry name" value="C2"/>
    <property type="match status" value="1"/>
</dbReference>
<feature type="compositionally biased region" description="Polar residues" evidence="2">
    <location>
        <begin position="2663"/>
        <end position="2676"/>
    </location>
</feature>
<feature type="compositionally biased region" description="Basic and acidic residues" evidence="2">
    <location>
        <begin position="759"/>
        <end position="770"/>
    </location>
</feature>
<feature type="region of interest" description="Disordered" evidence="2">
    <location>
        <begin position="13"/>
        <end position="44"/>
    </location>
</feature>
<feature type="region of interest" description="Disordered" evidence="2">
    <location>
        <begin position="2749"/>
        <end position="2787"/>
    </location>
</feature>
<feature type="compositionally biased region" description="Low complexity" evidence="2">
    <location>
        <begin position="6927"/>
        <end position="6938"/>
    </location>
</feature>
<feature type="region of interest" description="Disordered" evidence="2">
    <location>
        <begin position="5060"/>
        <end position="5102"/>
    </location>
</feature>
<dbReference type="GO" id="GO:0042043">
    <property type="term" value="F:neurexin family protein binding"/>
    <property type="evidence" value="ECO:0007669"/>
    <property type="project" value="TreeGrafter"/>
</dbReference>
<feature type="region of interest" description="Disordered" evidence="2">
    <location>
        <begin position="5846"/>
        <end position="5870"/>
    </location>
</feature>
<keyword evidence="5" id="KW-1185">Reference proteome</keyword>
<feature type="compositionally biased region" description="Low complexity" evidence="2">
    <location>
        <begin position="5063"/>
        <end position="5080"/>
    </location>
</feature>
<feature type="compositionally biased region" description="Polar residues" evidence="2">
    <location>
        <begin position="705"/>
        <end position="714"/>
    </location>
</feature>
<dbReference type="Proteomes" id="UP000035680">
    <property type="component" value="Unassembled WGS sequence"/>
</dbReference>
<dbReference type="Gene3D" id="2.30.42.10">
    <property type="match status" value="1"/>
</dbReference>
<dbReference type="PANTHER" id="PTHR45716">
    <property type="entry name" value="BITESIZE, ISOFORM I"/>
    <property type="match status" value="1"/>
</dbReference>
<feature type="region of interest" description="Disordered" evidence="2">
    <location>
        <begin position="5587"/>
        <end position="5611"/>
    </location>
</feature>
<feature type="compositionally biased region" description="Basic and acidic residues" evidence="2">
    <location>
        <begin position="1157"/>
        <end position="1169"/>
    </location>
</feature>
<dbReference type="Gene3D" id="2.60.40.150">
    <property type="entry name" value="C2 domain"/>
    <property type="match status" value="1"/>
</dbReference>
<feature type="region of interest" description="Disordered" evidence="2">
    <location>
        <begin position="1966"/>
        <end position="1988"/>
    </location>
</feature>
<organism evidence="5 6">
    <name type="scientific">Strongyloides venezuelensis</name>
    <name type="common">Threadworm</name>
    <dbReference type="NCBI Taxonomy" id="75913"/>
    <lineage>
        <taxon>Eukaryota</taxon>
        <taxon>Metazoa</taxon>
        <taxon>Ecdysozoa</taxon>
        <taxon>Nematoda</taxon>
        <taxon>Chromadorea</taxon>
        <taxon>Rhabditida</taxon>
        <taxon>Tylenchina</taxon>
        <taxon>Panagrolaimomorpha</taxon>
        <taxon>Strongyloidoidea</taxon>
        <taxon>Strongyloididae</taxon>
        <taxon>Strongyloides</taxon>
    </lineage>
</organism>
<reference evidence="5" key="1">
    <citation type="submission" date="2014-07" db="EMBL/GenBank/DDBJ databases">
        <authorList>
            <person name="Martin A.A"/>
            <person name="De Silva N."/>
        </authorList>
    </citation>
    <scope>NUCLEOTIDE SEQUENCE</scope>
</reference>
<feature type="region of interest" description="Disordered" evidence="2">
    <location>
        <begin position="680"/>
        <end position="714"/>
    </location>
</feature>
<evidence type="ECO:0000259" key="4">
    <source>
        <dbReference type="PROSITE" id="PS50106"/>
    </source>
</evidence>
<dbReference type="STRING" id="75913.A0A0K0EXZ1"/>
<reference evidence="6" key="2">
    <citation type="submission" date="2015-08" db="UniProtKB">
        <authorList>
            <consortium name="WormBaseParasite"/>
        </authorList>
    </citation>
    <scope>IDENTIFICATION</scope>
</reference>
<feature type="coiled-coil region" evidence="1">
    <location>
        <begin position="5873"/>
        <end position="5911"/>
    </location>
</feature>
<dbReference type="PANTHER" id="PTHR45716:SF2">
    <property type="entry name" value="BITESIZE, ISOFORM I"/>
    <property type="match status" value="1"/>
</dbReference>